<dbReference type="AlphaFoldDB" id="A0A381WV89"/>
<feature type="non-terminal residue" evidence="2">
    <location>
        <position position="1"/>
    </location>
</feature>
<gene>
    <name evidence="2" type="ORF">METZ01_LOCUS108707</name>
</gene>
<evidence type="ECO:0000313" key="2">
    <source>
        <dbReference type="EMBL" id="SVA55853.1"/>
    </source>
</evidence>
<evidence type="ECO:0000259" key="1">
    <source>
        <dbReference type="Pfam" id="PF04230"/>
    </source>
</evidence>
<name>A0A381WV89_9ZZZZ</name>
<organism evidence="2">
    <name type="scientific">marine metagenome</name>
    <dbReference type="NCBI Taxonomy" id="408172"/>
    <lineage>
        <taxon>unclassified sequences</taxon>
        <taxon>metagenomes</taxon>
        <taxon>ecological metagenomes</taxon>
    </lineage>
</organism>
<feature type="domain" description="Polysaccharide pyruvyl transferase" evidence="1">
    <location>
        <begin position="19"/>
        <end position="295"/>
    </location>
</feature>
<proteinExistence type="predicted"/>
<protein>
    <recommendedName>
        <fullName evidence="1">Polysaccharide pyruvyl transferase domain-containing protein</fullName>
    </recommendedName>
</protein>
<accession>A0A381WV89</accession>
<dbReference type="Pfam" id="PF04230">
    <property type="entry name" value="PS_pyruv_trans"/>
    <property type="match status" value="1"/>
</dbReference>
<dbReference type="EMBL" id="UINC01012843">
    <property type="protein sequence ID" value="SVA55853.1"/>
    <property type="molecule type" value="Genomic_DNA"/>
</dbReference>
<reference evidence="2" key="1">
    <citation type="submission" date="2018-05" db="EMBL/GenBank/DDBJ databases">
        <authorList>
            <person name="Lanie J.A."/>
            <person name="Ng W.-L."/>
            <person name="Kazmierczak K.M."/>
            <person name="Andrzejewski T.M."/>
            <person name="Davidsen T.M."/>
            <person name="Wayne K.J."/>
            <person name="Tettelin H."/>
            <person name="Glass J.I."/>
            <person name="Rusch D."/>
            <person name="Podicherti R."/>
            <person name="Tsui H.-C.T."/>
            <person name="Winkler M.E."/>
        </authorList>
    </citation>
    <scope>NUCLEOTIDE SEQUENCE</scope>
</reference>
<dbReference type="InterPro" id="IPR007345">
    <property type="entry name" value="Polysacch_pyruvyl_Trfase"/>
</dbReference>
<dbReference type="PANTHER" id="PTHR36836">
    <property type="entry name" value="COLANIC ACID BIOSYNTHESIS PROTEIN WCAK"/>
    <property type="match status" value="1"/>
</dbReference>
<sequence>VSTTVADRVTVAGWVGSTNLGDELLFRLLRDLLADRGVTVGAPSVDPAGTAAVHDVEAFGHLAPSALRRSLVASDAFVFGPGGLLQDETGIWNLPYHLRRLGSVRRVGIPWAGIGLGADGLITDRGRSRVRRALVGHTAIAVRDEPSADVLRALGVDRVVRAADLAFLVEPPTVSRDGVLGVCLRAPQSGRLRPGALDARRAWPDERAASLAAALDDTCRATGLTTRFVALNAPTDGVVHRQVADRMATPAEVVEPDLDGVVGALARVDAVATMRYHGAVLAALGGAAVVALPHSPKLRSLAADLGPGATVHDGEAEGLATAVSGVLVGRSHLLDAVDRLRTLAGRNVEVLDGLLGAT</sequence>
<dbReference type="PANTHER" id="PTHR36836:SF1">
    <property type="entry name" value="COLANIC ACID BIOSYNTHESIS PROTEIN WCAK"/>
    <property type="match status" value="1"/>
</dbReference>